<keyword evidence="2" id="KW-0677">Repeat</keyword>
<dbReference type="EnsemblMetazoa" id="tetur09g06570.1">
    <property type="protein sequence ID" value="tetur09g06570.1"/>
    <property type="gene ID" value="tetur09g06570"/>
</dbReference>
<dbReference type="AlphaFoldDB" id="T1KEG5"/>
<dbReference type="InterPro" id="IPR001298">
    <property type="entry name" value="Filamin/ABP280_rpt"/>
</dbReference>
<dbReference type="InterPro" id="IPR044801">
    <property type="entry name" value="Filamin"/>
</dbReference>
<dbReference type="PANTHER" id="PTHR38537:SF8">
    <property type="entry name" value="FILAMIN-A"/>
    <property type="match status" value="1"/>
</dbReference>
<dbReference type="Gene3D" id="2.60.40.10">
    <property type="entry name" value="Immunoglobulins"/>
    <property type="match status" value="2"/>
</dbReference>
<dbReference type="HOGENOM" id="CLU_1398010_0_0_1"/>
<dbReference type="GO" id="GO:0051015">
    <property type="term" value="F:actin filament binding"/>
    <property type="evidence" value="ECO:0007669"/>
    <property type="project" value="InterPro"/>
</dbReference>
<dbReference type="PANTHER" id="PTHR38537">
    <property type="entry name" value="JITTERBUG, ISOFORM N"/>
    <property type="match status" value="1"/>
</dbReference>
<dbReference type="InterPro" id="IPR013783">
    <property type="entry name" value="Ig-like_fold"/>
</dbReference>
<feature type="repeat" description="Filamin" evidence="3">
    <location>
        <begin position="99"/>
        <end position="194"/>
    </location>
</feature>
<proteinExistence type="inferred from homology"/>
<protein>
    <submittedName>
        <fullName evidence="4">Uncharacterized protein</fullName>
    </submittedName>
</protein>
<feature type="repeat" description="Filamin" evidence="3">
    <location>
        <begin position="1"/>
        <end position="93"/>
    </location>
</feature>
<dbReference type="Proteomes" id="UP000015104">
    <property type="component" value="Unassembled WGS sequence"/>
</dbReference>
<dbReference type="eggNOG" id="KOG0518">
    <property type="taxonomic scope" value="Eukaryota"/>
</dbReference>
<dbReference type="SMART" id="SM00557">
    <property type="entry name" value="IG_FLMN"/>
    <property type="match status" value="2"/>
</dbReference>
<dbReference type="InterPro" id="IPR017868">
    <property type="entry name" value="Filamin/ABP280_repeat-like"/>
</dbReference>
<reference evidence="5" key="1">
    <citation type="submission" date="2011-08" db="EMBL/GenBank/DDBJ databases">
        <authorList>
            <person name="Rombauts S."/>
        </authorList>
    </citation>
    <scope>NUCLEOTIDE SEQUENCE</scope>
    <source>
        <strain evidence="5">London</strain>
    </source>
</reference>
<comment type="similarity">
    <text evidence="1">Belongs to the filamin family.</text>
</comment>
<organism evidence="4 5">
    <name type="scientific">Tetranychus urticae</name>
    <name type="common">Two-spotted spider mite</name>
    <dbReference type="NCBI Taxonomy" id="32264"/>
    <lineage>
        <taxon>Eukaryota</taxon>
        <taxon>Metazoa</taxon>
        <taxon>Ecdysozoa</taxon>
        <taxon>Arthropoda</taxon>
        <taxon>Chelicerata</taxon>
        <taxon>Arachnida</taxon>
        <taxon>Acari</taxon>
        <taxon>Acariformes</taxon>
        <taxon>Trombidiformes</taxon>
        <taxon>Prostigmata</taxon>
        <taxon>Eleutherengona</taxon>
        <taxon>Raphignathae</taxon>
        <taxon>Tetranychoidea</taxon>
        <taxon>Tetranychidae</taxon>
        <taxon>Tetranychus</taxon>
    </lineage>
</organism>
<dbReference type="Pfam" id="PF00630">
    <property type="entry name" value="Filamin"/>
    <property type="match status" value="2"/>
</dbReference>
<evidence type="ECO:0000256" key="2">
    <source>
        <dbReference type="ARBA" id="ARBA00022737"/>
    </source>
</evidence>
<name>T1KEG5_TETUR</name>
<sequence>MFKINPNDLVAVGAGVDQAITGQPAKFLIRGVKGLHDWIHCDIDGPAQPPLDRELLDESNLEITYTPPLPGEYKVVVQIDNKHIKGSPYTVEVIGEKDPKLEKVSRIDVAGKGVTIGKSCMQNEFWIDGRKANITAGLTVHIKNPQRASSHLSITDMGDGTFKCVYKPTAPGLYIVDVKVEGVHVPGSPFYVRIT</sequence>
<dbReference type="SUPFAM" id="SSF81296">
    <property type="entry name" value="E set domains"/>
    <property type="match status" value="2"/>
</dbReference>
<evidence type="ECO:0000256" key="3">
    <source>
        <dbReference type="PROSITE-ProRule" id="PRU00087"/>
    </source>
</evidence>
<dbReference type="GO" id="GO:0030036">
    <property type="term" value="P:actin cytoskeleton organization"/>
    <property type="evidence" value="ECO:0007669"/>
    <property type="project" value="InterPro"/>
</dbReference>
<evidence type="ECO:0000313" key="5">
    <source>
        <dbReference type="Proteomes" id="UP000015104"/>
    </source>
</evidence>
<dbReference type="EMBL" id="CAEY01002034">
    <property type="status" value="NOT_ANNOTATED_CDS"/>
    <property type="molecule type" value="Genomic_DNA"/>
</dbReference>
<dbReference type="PROSITE" id="PS50194">
    <property type="entry name" value="FILAMIN_REPEAT"/>
    <property type="match status" value="2"/>
</dbReference>
<dbReference type="InterPro" id="IPR014756">
    <property type="entry name" value="Ig_E-set"/>
</dbReference>
<evidence type="ECO:0000256" key="1">
    <source>
        <dbReference type="ARBA" id="ARBA00009238"/>
    </source>
</evidence>
<accession>T1KEG5</accession>
<reference evidence="4" key="2">
    <citation type="submission" date="2015-06" db="UniProtKB">
        <authorList>
            <consortium name="EnsemblMetazoa"/>
        </authorList>
    </citation>
    <scope>IDENTIFICATION</scope>
</reference>
<evidence type="ECO:0000313" key="4">
    <source>
        <dbReference type="EnsemblMetazoa" id="tetur09g06570.1"/>
    </source>
</evidence>
<keyword evidence="5" id="KW-1185">Reference proteome</keyword>
<dbReference type="STRING" id="32264.T1KEG5"/>